<gene>
    <name evidence="1" type="ORF">UR61_C0041G0002</name>
</gene>
<protein>
    <submittedName>
        <fullName evidence="1">Uncharacterized protein</fullName>
    </submittedName>
</protein>
<evidence type="ECO:0000313" key="2">
    <source>
        <dbReference type="Proteomes" id="UP000033866"/>
    </source>
</evidence>
<sequence>MNKPTLFSTNEGIDLAISTSKGSSRKYPNVIWFPRSKTDLQEIREVLKLALQVQNENPDSYFNDKILGEKMARIGSINVVGKLGDEYVKSYKGKNTGDVSYITNARMLMRLFRFLGLVTRLSPAKYQLTDQGLIYSQFSGDFPSTINGVNEEETVLRLLSDFAFYCVNDDSAYRDPTFQVRPFIWLLNSLLIEPQCIYQLIVTAFASKSESDQEVERIQNLLNDLRSGKTDLKKEFRKAGLNADDYSCVHNFYDSAKILVYIGGKLGLIAKGVNPEYGKKIAGNARNLKQATVFYELTEKGKVYLAHYKRNKLIYYSDLYKSLGEGEVLQAAFILASLNYSIANTRVQSIHSNFFETIIGPNWINIVTYLKTKLEIEIIEKDGYLELVSFISFNFWQSIPPEFFHLDKFSQWYQALTRELHDKSSKIKTMETDKTVVFKGEVVSSFILDKEKGVQYSVPLIEPSKLESYIKYPDMQSVYGGQDRFAGRISPTNSIIIVNEKIHIDNDIDALDLLVPLNTPDNRLREFVDLNIDALVQNFFSKSDNWEKDQHYTWVRNCFRLLGAEAIYSGSSGMLSRADVSVIGPFLGGVEAKSPRENRGSIATKAIRQAVDAKIQVANKFPEKKGLPRASIAIGRRITPHAIAEEKKWRNEGQPVLLINDMVLYYLSLKTIDIPFDQEDLVEIFTKNYGLFDKQTLKDVLFKISDKHKLSDKVKSKLNDEIKRLDLIIASGVENDED</sequence>
<proteinExistence type="predicted"/>
<dbReference type="AlphaFoldDB" id="A0A0G0DNR1"/>
<organism evidence="1 2">
    <name type="scientific">candidate division WS6 bacterium GW2011_GWE1_34_7</name>
    <dbReference type="NCBI Taxonomy" id="1619093"/>
    <lineage>
        <taxon>Bacteria</taxon>
        <taxon>Candidatus Dojkabacteria</taxon>
    </lineage>
</organism>
<accession>A0A0G0DNR1</accession>
<evidence type="ECO:0000313" key="1">
    <source>
        <dbReference type="EMBL" id="KKP64695.1"/>
    </source>
</evidence>
<name>A0A0G0DNR1_9BACT</name>
<reference evidence="1 2" key="1">
    <citation type="journal article" date="2015" name="Nature">
        <title>rRNA introns, odd ribosomes, and small enigmatic genomes across a large radiation of phyla.</title>
        <authorList>
            <person name="Brown C.T."/>
            <person name="Hug L.A."/>
            <person name="Thomas B.C."/>
            <person name="Sharon I."/>
            <person name="Castelle C.J."/>
            <person name="Singh A."/>
            <person name="Wilkins M.J."/>
            <person name="Williams K.H."/>
            <person name="Banfield J.F."/>
        </authorList>
    </citation>
    <scope>NUCLEOTIDE SEQUENCE [LARGE SCALE GENOMIC DNA]</scope>
</reference>
<comment type="caution">
    <text evidence="1">The sequence shown here is derived from an EMBL/GenBank/DDBJ whole genome shotgun (WGS) entry which is preliminary data.</text>
</comment>
<dbReference type="Proteomes" id="UP000033866">
    <property type="component" value="Unassembled WGS sequence"/>
</dbReference>
<dbReference type="EMBL" id="LBPV01000041">
    <property type="protein sequence ID" value="KKP64695.1"/>
    <property type="molecule type" value="Genomic_DNA"/>
</dbReference>